<dbReference type="InterPro" id="IPR004358">
    <property type="entry name" value="Sig_transdc_His_kin-like_C"/>
</dbReference>
<dbReference type="Gene3D" id="6.10.340.10">
    <property type="match status" value="1"/>
</dbReference>
<dbReference type="GO" id="GO:0016036">
    <property type="term" value="P:cellular response to phosphate starvation"/>
    <property type="evidence" value="ECO:0007669"/>
    <property type="project" value="TreeGrafter"/>
</dbReference>
<comment type="subcellular location">
    <subcellularLocation>
        <location evidence="2">Cell membrane</location>
    </subcellularLocation>
</comment>
<evidence type="ECO:0000313" key="14">
    <source>
        <dbReference type="EMBL" id="SER17465.1"/>
    </source>
</evidence>
<dbReference type="SMART" id="SM00388">
    <property type="entry name" value="HisKA"/>
    <property type="match status" value="1"/>
</dbReference>
<dbReference type="AlphaFoldDB" id="A0A1H9M1V6"/>
<dbReference type="PANTHER" id="PTHR45453">
    <property type="entry name" value="PHOSPHATE REGULON SENSOR PROTEIN PHOR"/>
    <property type="match status" value="1"/>
</dbReference>
<dbReference type="InterPro" id="IPR003661">
    <property type="entry name" value="HisK_dim/P_dom"/>
</dbReference>
<dbReference type="EC" id="2.7.13.3" evidence="3"/>
<evidence type="ECO:0000313" key="15">
    <source>
        <dbReference type="Proteomes" id="UP000198556"/>
    </source>
</evidence>
<dbReference type="CDD" id="cd00075">
    <property type="entry name" value="HATPase"/>
    <property type="match status" value="1"/>
</dbReference>
<dbReference type="RefSeq" id="WP_089746829.1">
    <property type="nucleotide sequence ID" value="NZ_FOGF01000023.1"/>
</dbReference>
<dbReference type="SMART" id="SM00387">
    <property type="entry name" value="HATPase_c"/>
    <property type="match status" value="1"/>
</dbReference>
<dbReference type="FunFam" id="1.10.287.130:FF:000008">
    <property type="entry name" value="Two-component sensor histidine kinase"/>
    <property type="match status" value="1"/>
</dbReference>
<keyword evidence="12" id="KW-1133">Transmembrane helix</keyword>
<proteinExistence type="predicted"/>
<dbReference type="PANTHER" id="PTHR45453:SF1">
    <property type="entry name" value="PHOSPHATE REGULON SENSOR PROTEIN PHOR"/>
    <property type="match status" value="1"/>
</dbReference>
<dbReference type="Pfam" id="PF00512">
    <property type="entry name" value="HisKA"/>
    <property type="match status" value="1"/>
</dbReference>
<dbReference type="FunFam" id="3.30.565.10:FF:000006">
    <property type="entry name" value="Sensor histidine kinase WalK"/>
    <property type="match status" value="1"/>
</dbReference>
<dbReference type="GO" id="GO:0005524">
    <property type="term" value="F:ATP binding"/>
    <property type="evidence" value="ECO:0007669"/>
    <property type="project" value="UniProtKB-KW"/>
</dbReference>
<evidence type="ECO:0000256" key="8">
    <source>
        <dbReference type="ARBA" id="ARBA00022777"/>
    </source>
</evidence>
<organism evidence="14 15">
    <name type="scientific">Granulicatella balaenopterae</name>
    <dbReference type="NCBI Taxonomy" id="137733"/>
    <lineage>
        <taxon>Bacteria</taxon>
        <taxon>Bacillati</taxon>
        <taxon>Bacillota</taxon>
        <taxon>Bacilli</taxon>
        <taxon>Lactobacillales</taxon>
        <taxon>Carnobacteriaceae</taxon>
        <taxon>Granulicatella</taxon>
    </lineage>
</organism>
<keyword evidence="5" id="KW-0597">Phosphoprotein</keyword>
<keyword evidence="12" id="KW-0812">Transmembrane</keyword>
<keyword evidence="7" id="KW-0547">Nucleotide-binding</keyword>
<keyword evidence="8 14" id="KW-0418">Kinase</keyword>
<evidence type="ECO:0000256" key="1">
    <source>
        <dbReference type="ARBA" id="ARBA00000085"/>
    </source>
</evidence>
<protein>
    <recommendedName>
        <fullName evidence="3">histidine kinase</fullName>
        <ecNumber evidence="3">2.7.13.3</ecNumber>
    </recommendedName>
</protein>
<evidence type="ECO:0000256" key="10">
    <source>
        <dbReference type="ARBA" id="ARBA00023012"/>
    </source>
</evidence>
<comment type="catalytic activity">
    <reaction evidence="1">
        <text>ATP + protein L-histidine = ADP + protein N-phospho-L-histidine.</text>
        <dbReference type="EC" id="2.7.13.3"/>
    </reaction>
</comment>
<name>A0A1H9M1V6_9LACT</name>
<dbReference type="Gene3D" id="1.10.287.130">
    <property type="match status" value="1"/>
</dbReference>
<evidence type="ECO:0000256" key="2">
    <source>
        <dbReference type="ARBA" id="ARBA00004236"/>
    </source>
</evidence>
<evidence type="ECO:0000256" key="11">
    <source>
        <dbReference type="ARBA" id="ARBA00023136"/>
    </source>
</evidence>
<reference evidence="14 15" key="1">
    <citation type="submission" date="2016-10" db="EMBL/GenBank/DDBJ databases">
        <authorList>
            <person name="de Groot N.N."/>
        </authorList>
    </citation>
    <scope>NUCLEOTIDE SEQUENCE [LARGE SCALE GENOMIC DNA]</scope>
    <source>
        <strain evidence="14 15">DSM 15827</strain>
    </source>
</reference>
<evidence type="ECO:0000256" key="7">
    <source>
        <dbReference type="ARBA" id="ARBA00022741"/>
    </source>
</evidence>
<keyword evidence="4" id="KW-1003">Cell membrane</keyword>
<dbReference type="InterPro" id="IPR036890">
    <property type="entry name" value="HATPase_C_sf"/>
</dbReference>
<dbReference type="SUPFAM" id="SSF55874">
    <property type="entry name" value="ATPase domain of HSP90 chaperone/DNA topoisomerase II/histidine kinase"/>
    <property type="match status" value="1"/>
</dbReference>
<feature type="transmembrane region" description="Helical" evidence="12">
    <location>
        <begin position="41"/>
        <end position="60"/>
    </location>
</feature>
<dbReference type="SUPFAM" id="SSF47384">
    <property type="entry name" value="Homodimeric domain of signal transducing histidine kinase"/>
    <property type="match status" value="1"/>
</dbReference>
<dbReference type="Proteomes" id="UP000198556">
    <property type="component" value="Unassembled WGS sequence"/>
</dbReference>
<keyword evidence="15" id="KW-1185">Reference proteome</keyword>
<dbReference type="InterPro" id="IPR003594">
    <property type="entry name" value="HATPase_dom"/>
</dbReference>
<dbReference type="STRING" id="137733.SAMN05421767_12314"/>
<evidence type="ECO:0000256" key="12">
    <source>
        <dbReference type="SAM" id="Phobius"/>
    </source>
</evidence>
<keyword evidence="9" id="KW-0067">ATP-binding</keyword>
<dbReference type="NCBIfam" id="NF046044">
    <property type="entry name" value="PnpS"/>
    <property type="match status" value="1"/>
</dbReference>
<dbReference type="Pfam" id="PF02518">
    <property type="entry name" value="HATPase_c"/>
    <property type="match status" value="1"/>
</dbReference>
<evidence type="ECO:0000256" key="5">
    <source>
        <dbReference type="ARBA" id="ARBA00022553"/>
    </source>
</evidence>
<evidence type="ECO:0000259" key="13">
    <source>
        <dbReference type="PROSITE" id="PS50109"/>
    </source>
</evidence>
<dbReference type="InterPro" id="IPR036097">
    <property type="entry name" value="HisK_dim/P_sf"/>
</dbReference>
<feature type="transmembrane region" description="Helical" evidence="12">
    <location>
        <begin position="6"/>
        <end position="29"/>
    </location>
</feature>
<keyword evidence="10" id="KW-0902">Two-component regulatory system</keyword>
<dbReference type="GO" id="GO:0000155">
    <property type="term" value="F:phosphorelay sensor kinase activity"/>
    <property type="evidence" value="ECO:0007669"/>
    <property type="project" value="InterPro"/>
</dbReference>
<dbReference type="PROSITE" id="PS50109">
    <property type="entry name" value="HIS_KIN"/>
    <property type="match status" value="1"/>
</dbReference>
<accession>A0A1H9M1V6</accession>
<evidence type="ECO:0000256" key="4">
    <source>
        <dbReference type="ARBA" id="ARBA00022475"/>
    </source>
</evidence>
<keyword evidence="6" id="KW-0808">Transferase</keyword>
<dbReference type="PRINTS" id="PR00344">
    <property type="entry name" value="BCTRLSENSOR"/>
</dbReference>
<sequence>MNLLPKRIGAVAIIIIMTLVTAINLLQFYPIIIESVPLRKLLVILLMVLVLVFVIAYYLLEQGNQPIEEILEVIDQLSKGKYHARYYGEKFSKQDELGGMINQLAVKLEQKTELIQLKDSKEREVIDHLVVGVIALNKKGQVVLTNPIGRLLIDEKTNPLNQSYEAIIKSYGLRQMVDHVYEAEQASHQEIEVYYPEERILDVHVVPILTKRQQLEQVMVLMYDITTIRRLEQVKTEFVANASHELRTPVTAVKGFSETLLDGAKDDPELCDKFLRIIHKESLRLDRLVNDILQLSRLEHQANTTEKENVCLSRLIVEEVELVQQQANQKNITVEVDYQEELYCYTDRQRLSQVILNILANAINYTDNGGKVSISFVQSEEVVEISIKDNGVGIPEEDLERIFERFYRVDKMRSRNTGGTGLGLSIVKNLLHTIGGSISVTSKVDKGSEFVIYLPKTK</sequence>
<dbReference type="CDD" id="cd00082">
    <property type="entry name" value="HisKA"/>
    <property type="match status" value="1"/>
</dbReference>
<dbReference type="EMBL" id="FOGF01000023">
    <property type="protein sequence ID" value="SER17465.1"/>
    <property type="molecule type" value="Genomic_DNA"/>
</dbReference>
<dbReference type="InterPro" id="IPR005467">
    <property type="entry name" value="His_kinase_dom"/>
</dbReference>
<keyword evidence="11 12" id="KW-0472">Membrane</keyword>
<dbReference type="OrthoDB" id="9813151at2"/>
<dbReference type="GO" id="GO:0004721">
    <property type="term" value="F:phosphoprotein phosphatase activity"/>
    <property type="evidence" value="ECO:0007669"/>
    <property type="project" value="TreeGrafter"/>
</dbReference>
<feature type="domain" description="Histidine kinase" evidence="13">
    <location>
        <begin position="241"/>
        <end position="458"/>
    </location>
</feature>
<dbReference type="GO" id="GO:0005886">
    <property type="term" value="C:plasma membrane"/>
    <property type="evidence" value="ECO:0007669"/>
    <property type="project" value="UniProtKB-SubCell"/>
</dbReference>
<evidence type="ECO:0000256" key="6">
    <source>
        <dbReference type="ARBA" id="ARBA00022679"/>
    </source>
</evidence>
<dbReference type="Gene3D" id="3.30.450.20">
    <property type="entry name" value="PAS domain"/>
    <property type="match status" value="1"/>
</dbReference>
<gene>
    <name evidence="14" type="ORF">SAMN05421767_12314</name>
</gene>
<evidence type="ECO:0000256" key="3">
    <source>
        <dbReference type="ARBA" id="ARBA00012438"/>
    </source>
</evidence>
<dbReference type="InterPro" id="IPR050351">
    <property type="entry name" value="BphY/WalK/GraS-like"/>
</dbReference>
<dbReference type="Gene3D" id="3.30.565.10">
    <property type="entry name" value="Histidine kinase-like ATPase, C-terminal domain"/>
    <property type="match status" value="1"/>
</dbReference>
<evidence type="ECO:0000256" key="9">
    <source>
        <dbReference type="ARBA" id="ARBA00022840"/>
    </source>
</evidence>